<dbReference type="PROSITE" id="PS51257">
    <property type="entry name" value="PROKAR_LIPOPROTEIN"/>
    <property type="match status" value="1"/>
</dbReference>
<proteinExistence type="predicted"/>
<reference evidence="1 2" key="1">
    <citation type="submission" date="2019-05" db="EMBL/GenBank/DDBJ databases">
        <authorList>
            <consortium name="GenomeTrakr network: Whole genome sequencing for foodborne pathogen traceback"/>
        </authorList>
    </citation>
    <scope>NUCLEOTIDE SEQUENCE [LARGE SCALE GENOMIC DNA]</scope>
    <source>
        <strain evidence="1 2">CFSAN000522</strain>
    </source>
</reference>
<name>A0A5Y7AP19_SALIN</name>
<gene>
    <name evidence="1" type="ORF">CFSAN000522_23445</name>
</gene>
<comment type="caution">
    <text evidence="1">The sequence shown here is derived from an EMBL/GenBank/DDBJ whole genome shotgun (WGS) entry which is preliminary data.</text>
</comment>
<accession>A0A5Y7AP19</accession>
<dbReference type="AlphaFoldDB" id="A0A5Y7AP19"/>
<protein>
    <submittedName>
        <fullName evidence="1">Uncharacterized protein</fullName>
    </submittedName>
</protein>
<sequence length="150" mass="17355">MNNFKNFNIIVWLMFCIAVLVGCGDEDVDSAVSVVEIYHERFNLKDFDYIYKELVSGDFKKTMTKLDYFALMNKNSSVLGSYQYGHLLKTDQVQVLIGENKVKLTYHSTYTNYELNELFVIKLDGGKEKIDQIVYDDIHAIKIKGRTSNL</sequence>
<evidence type="ECO:0000313" key="1">
    <source>
        <dbReference type="EMBL" id="ECK9504181.1"/>
    </source>
</evidence>
<dbReference type="EMBL" id="AAJEDC010000033">
    <property type="protein sequence ID" value="ECK9504181.1"/>
    <property type="molecule type" value="Genomic_DNA"/>
</dbReference>
<dbReference type="Proteomes" id="UP000427205">
    <property type="component" value="Unassembled WGS sequence"/>
</dbReference>
<evidence type="ECO:0000313" key="2">
    <source>
        <dbReference type="Proteomes" id="UP000427205"/>
    </source>
</evidence>
<organism evidence="1 2">
    <name type="scientific">Salmonella enterica subsp. enterica serovar Infantis str. CFSAN000522</name>
    <dbReference type="NCBI Taxonomy" id="1299258"/>
    <lineage>
        <taxon>Bacteria</taxon>
        <taxon>Pseudomonadati</taxon>
        <taxon>Pseudomonadota</taxon>
        <taxon>Gammaproteobacteria</taxon>
        <taxon>Enterobacterales</taxon>
        <taxon>Enterobacteriaceae</taxon>
        <taxon>Salmonella</taxon>
    </lineage>
</organism>